<keyword evidence="2" id="KW-0812">Transmembrane</keyword>
<feature type="transmembrane region" description="Helical" evidence="2">
    <location>
        <begin position="72"/>
        <end position="96"/>
    </location>
</feature>
<feature type="transmembrane region" description="Helical" evidence="2">
    <location>
        <begin position="108"/>
        <end position="127"/>
    </location>
</feature>
<keyword evidence="2" id="KW-0472">Membrane</keyword>
<feature type="region of interest" description="Disordered" evidence="1">
    <location>
        <begin position="184"/>
        <end position="212"/>
    </location>
</feature>
<gene>
    <name evidence="3" type="ORF">DR999_PMT23318</name>
</gene>
<sequence length="223" mass="25073">MYLIFDHVPDLVTNMYQIFEVGHLERAMTAMAQIKPFNMTKVGKMLPDCYSTAITLAVMTYRLHKQHYRGMFAYGAWITFYDLANCLVMALAYQVSKEAWFSLSPLEWFGLATRIPMDCFWLSFVVTRGGFRHQRSKHVPGAASRGGRPAGPREGGSQAAFGSLPAGGPPVPWVRWQFGGRYAEGAGPADHPQTRRRRQPDCRAWGGKKHRATPGCHVCPDDY</sequence>
<dbReference type="InterPro" id="IPR027862">
    <property type="entry name" value="DUF4534"/>
</dbReference>
<name>A0A4D9DJT5_9SAUR</name>
<dbReference type="Proteomes" id="UP000297703">
    <property type="component" value="Unassembled WGS sequence"/>
</dbReference>
<dbReference type="OrthoDB" id="8878550at2759"/>
<keyword evidence="2" id="KW-1133">Transmembrane helix</keyword>
<evidence type="ECO:0000313" key="4">
    <source>
        <dbReference type="Proteomes" id="UP000297703"/>
    </source>
</evidence>
<dbReference type="EMBL" id="QXTE01011916">
    <property type="protein sequence ID" value="TFJ95213.1"/>
    <property type="molecule type" value="Genomic_DNA"/>
</dbReference>
<keyword evidence="4" id="KW-1185">Reference proteome</keyword>
<evidence type="ECO:0000313" key="3">
    <source>
        <dbReference type="EMBL" id="TFJ95213.1"/>
    </source>
</evidence>
<proteinExistence type="predicted"/>
<accession>A0A4D9DJT5</accession>
<dbReference type="PANTHER" id="PTHR34928">
    <property type="entry name" value="TRANSMEMBRANE PROTEIN 217"/>
    <property type="match status" value="1"/>
</dbReference>
<feature type="region of interest" description="Disordered" evidence="1">
    <location>
        <begin position="136"/>
        <end position="166"/>
    </location>
</feature>
<comment type="caution">
    <text evidence="3">The sequence shown here is derived from an EMBL/GenBank/DDBJ whole genome shotgun (WGS) entry which is preliminary data.</text>
</comment>
<reference evidence="3 4" key="1">
    <citation type="submission" date="2019-04" db="EMBL/GenBank/DDBJ databases">
        <title>Draft genome of the big-headed turtle Platysternon megacephalum.</title>
        <authorList>
            <person name="Gong S."/>
        </authorList>
    </citation>
    <scope>NUCLEOTIDE SEQUENCE [LARGE SCALE GENOMIC DNA]</scope>
    <source>
        <strain evidence="3">DO16091913</strain>
        <tissue evidence="3">Muscle</tissue>
    </source>
</reference>
<organism evidence="3 4">
    <name type="scientific">Platysternon megacephalum</name>
    <name type="common">big-headed turtle</name>
    <dbReference type="NCBI Taxonomy" id="55544"/>
    <lineage>
        <taxon>Eukaryota</taxon>
        <taxon>Metazoa</taxon>
        <taxon>Chordata</taxon>
        <taxon>Craniata</taxon>
        <taxon>Vertebrata</taxon>
        <taxon>Euteleostomi</taxon>
        <taxon>Archelosauria</taxon>
        <taxon>Testudinata</taxon>
        <taxon>Testudines</taxon>
        <taxon>Cryptodira</taxon>
        <taxon>Durocryptodira</taxon>
        <taxon>Testudinoidea</taxon>
        <taxon>Platysternidae</taxon>
        <taxon>Platysternon</taxon>
    </lineage>
</organism>
<evidence type="ECO:0000256" key="1">
    <source>
        <dbReference type="SAM" id="MobiDB-lite"/>
    </source>
</evidence>
<evidence type="ECO:0000256" key="2">
    <source>
        <dbReference type="SAM" id="Phobius"/>
    </source>
</evidence>
<dbReference type="PANTHER" id="PTHR34928:SF3">
    <property type="entry name" value="TRANSMEMBRANE PROTEIN 217B-RELATED"/>
    <property type="match status" value="1"/>
</dbReference>
<feature type="compositionally biased region" description="Low complexity" evidence="1">
    <location>
        <begin position="140"/>
        <end position="157"/>
    </location>
</feature>
<reference evidence="3 4" key="2">
    <citation type="submission" date="2019-04" db="EMBL/GenBank/DDBJ databases">
        <title>The genome sequence of big-headed turtle.</title>
        <authorList>
            <person name="Gong S."/>
        </authorList>
    </citation>
    <scope>NUCLEOTIDE SEQUENCE [LARGE SCALE GENOMIC DNA]</scope>
    <source>
        <strain evidence="3">DO16091913</strain>
        <tissue evidence="3">Muscle</tissue>
    </source>
</reference>
<dbReference type="AlphaFoldDB" id="A0A4D9DJT5"/>
<protein>
    <submittedName>
        <fullName evidence="3">Carnitine dehydratase</fullName>
    </submittedName>
</protein>
<dbReference type="Pfam" id="PF15049">
    <property type="entry name" value="DUF4534"/>
    <property type="match status" value="1"/>
</dbReference>